<organism evidence="1">
    <name type="scientific">Homalodisca liturata</name>
    <dbReference type="NCBI Taxonomy" id="320908"/>
    <lineage>
        <taxon>Eukaryota</taxon>
        <taxon>Metazoa</taxon>
        <taxon>Ecdysozoa</taxon>
        <taxon>Arthropoda</taxon>
        <taxon>Hexapoda</taxon>
        <taxon>Insecta</taxon>
        <taxon>Pterygota</taxon>
        <taxon>Neoptera</taxon>
        <taxon>Paraneoptera</taxon>
        <taxon>Hemiptera</taxon>
        <taxon>Auchenorrhyncha</taxon>
        <taxon>Membracoidea</taxon>
        <taxon>Cicadellidae</taxon>
        <taxon>Cicadellinae</taxon>
        <taxon>Proconiini</taxon>
        <taxon>Homalodisca</taxon>
    </lineage>
</organism>
<proteinExistence type="predicted"/>
<evidence type="ECO:0000313" key="1">
    <source>
        <dbReference type="EMBL" id="JAS90051.1"/>
    </source>
</evidence>
<feature type="non-terminal residue" evidence="1">
    <location>
        <position position="1"/>
    </location>
</feature>
<name>A0A1B6ISZ6_9HEMI</name>
<accession>A0A1B6ISZ6</accession>
<protein>
    <recommendedName>
        <fullName evidence="2">Sema domain-containing protein</fullName>
    </recommendedName>
</protein>
<sequence>NPNSYFTKLYHAHNPSSDVVLVALENIQEGRNLRARTHLYVYNLSELRFRDFTHCLAGRGSILHKCMIYEPYIFIKDYFFLSIYNYKTTRLIDIKPAVSSPIVFNSNVVYVTGGKFMQFNVSTGKTNQLSTFNAHPSFTVACDRFITQYRSSGQDFEVLEVSSREMRYEFSIQPNNSYWLSTRMAKTNAMCTKKIIIEFDLEANKRKVYIINFW</sequence>
<gene>
    <name evidence="1" type="ORF">g.35450</name>
</gene>
<reference evidence="1" key="1">
    <citation type="submission" date="2015-11" db="EMBL/GenBank/DDBJ databases">
        <title>De novo transcriptome assembly of four potential Pierce s Disease insect vectors from Arizona vineyards.</title>
        <authorList>
            <person name="Tassone E.E."/>
        </authorList>
    </citation>
    <scope>NUCLEOTIDE SEQUENCE</scope>
</reference>
<dbReference type="EMBL" id="GECU01017655">
    <property type="protein sequence ID" value="JAS90051.1"/>
    <property type="molecule type" value="Transcribed_RNA"/>
</dbReference>
<dbReference type="AlphaFoldDB" id="A0A1B6ISZ6"/>
<evidence type="ECO:0008006" key="2">
    <source>
        <dbReference type="Google" id="ProtNLM"/>
    </source>
</evidence>